<dbReference type="PANTHER" id="PTHR43243">
    <property type="entry name" value="INNER MEMBRANE TRANSPORTER YGJI-RELATED"/>
    <property type="match status" value="1"/>
</dbReference>
<feature type="transmembrane region" description="Helical" evidence="6">
    <location>
        <begin position="101"/>
        <end position="125"/>
    </location>
</feature>
<dbReference type="PIRSF" id="PIRSF006060">
    <property type="entry name" value="AA_transporter"/>
    <property type="match status" value="1"/>
</dbReference>
<dbReference type="AlphaFoldDB" id="A0A852ZPN1"/>
<feature type="transmembrane region" description="Helical" evidence="6">
    <location>
        <begin position="154"/>
        <end position="173"/>
    </location>
</feature>
<accession>A0A852ZPN1</accession>
<dbReference type="Gene3D" id="1.20.1740.10">
    <property type="entry name" value="Amino acid/polyamine transporter I"/>
    <property type="match status" value="1"/>
</dbReference>
<evidence type="ECO:0000313" key="7">
    <source>
        <dbReference type="EMBL" id="NYI03210.1"/>
    </source>
</evidence>
<protein>
    <submittedName>
        <fullName evidence="7">APA family basic amino acid/polyamine antiporter</fullName>
    </submittedName>
</protein>
<dbReference type="GO" id="GO:0015171">
    <property type="term" value="F:amino acid transmembrane transporter activity"/>
    <property type="evidence" value="ECO:0007669"/>
    <property type="project" value="TreeGrafter"/>
</dbReference>
<reference evidence="7 8" key="1">
    <citation type="submission" date="2020-07" db="EMBL/GenBank/DDBJ databases">
        <title>Sequencing the genomes of 1000 actinobacteria strains.</title>
        <authorList>
            <person name="Klenk H.-P."/>
        </authorList>
    </citation>
    <scope>NUCLEOTIDE SEQUENCE [LARGE SCALE GENOMIC DNA]</scope>
    <source>
        <strain evidence="7 8">DSM 42178</strain>
    </source>
</reference>
<gene>
    <name evidence="7" type="ORF">FHU37_000153</name>
</gene>
<feature type="transmembrane region" description="Helical" evidence="6">
    <location>
        <begin position="229"/>
        <end position="254"/>
    </location>
</feature>
<feature type="transmembrane region" description="Helical" evidence="6">
    <location>
        <begin position="373"/>
        <end position="392"/>
    </location>
</feature>
<evidence type="ECO:0000256" key="1">
    <source>
        <dbReference type="ARBA" id="ARBA00004141"/>
    </source>
</evidence>
<dbReference type="RefSeq" id="WP_179812305.1">
    <property type="nucleotide sequence ID" value="NZ_JACBZD010000001.1"/>
</dbReference>
<feature type="transmembrane region" description="Helical" evidence="6">
    <location>
        <begin position="275"/>
        <end position="301"/>
    </location>
</feature>
<evidence type="ECO:0000313" key="8">
    <source>
        <dbReference type="Proteomes" id="UP000567795"/>
    </source>
</evidence>
<feature type="transmembrane region" description="Helical" evidence="6">
    <location>
        <begin position="429"/>
        <end position="448"/>
    </location>
</feature>
<feature type="transmembrane region" description="Helical" evidence="6">
    <location>
        <begin position="321"/>
        <end position="342"/>
    </location>
</feature>
<keyword evidence="3 6" id="KW-0812">Transmembrane</keyword>
<comment type="caution">
    <text evidence="7">The sequence shown here is derived from an EMBL/GenBank/DDBJ whole genome shotgun (WGS) entry which is preliminary data.</text>
</comment>
<dbReference type="Proteomes" id="UP000567795">
    <property type="component" value="Unassembled WGS sequence"/>
</dbReference>
<dbReference type="InterPro" id="IPR002293">
    <property type="entry name" value="AA/rel_permease1"/>
</dbReference>
<feature type="transmembrane region" description="Helical" evidence="6">
    <location>
        <begin position="58"/>
        <end position="80"/>
    </location>
</feature>
<evidence type="ECO:0000256" key="3">
    <source>
        <dbReference type="ARBA" id="ARBA00022692"/>
    </source>
</evidence>
<dbReference type="Pfam" id="PF13520">
    <property type="entry name" value="AA_permease_2"/>
    <property type="match status" value="1"/>
</dbReference>
<keyword evidence="8" id="KW-1185">Reference proteome</keyword>
<feature type="transmembrane region" description="Helical" evidence="6">
    <location>
        <begin position="180"/>
        <end position="200"/>
    </location>
</feature>
<name>A0A852ZPN1_9ACTN</name>
<keyword evidence="4 6" id="KW-1133">Transmembrane helix</keyword>
<evidence type="ECO:0000256" key="5">
    <source>
        <dbReference type="ARBA" id="ARBA00023136"/>
    </source>
</evidence>
<organism evidence="7 8">
    <name type="scientific">Allostreptomyces psammosilenae</name>
    <dbReference type="NCBI Taxonomy" id="1892865"/>
    <lineage>
        <taxon>Bacteria</taxon>
        <taxon>Bacillati</taxon>
        <taxon>Actinomycetota</taxon>
        <taxon>Actinomycetes</taxon>
        <taxon>Kitasatosporales</taxon>
        <taxon>Streptomycetaceae</taxon>
        <taxon>Allostreptomyces</taxon>
    </lineage>
</organism>
<feature type="transmembrane region" description="Helical" evidence="6">
    <location>
        <begin position="398"/>
        <end position="417"/>
    </location>
</feature>
<keyword evidence="5 6" id="KW-0472">Membrane</keyword>
<dbReference type="GO" id="GO:0016020">
    <property type="term" value="C:membrane"/>
    <property type="evidence" value="ECO:0007669"/>
    <property type="project" value="UniProtKB-SubCell"/>
</dbReference>
<dbReference type="PANTHER" id="PTHR43243:SF4">
    <property type="entry name" value="CATIONIC AMINO ACID TRANSPORTER 4"/>
    <property type="match status" value="1"/>
</dbReference>
<keyword evidence="2" id="KW-0813">Transport</keyword>
<evidence type="ECO:0000256" key="2">
    <source>
        <dbReference type="ARBA" id="ARBA00022448"/>
    </source>
</evidence>
<comment type="subcellular location">
    <subcellularLocation>
        <location evidence="1">Membrane</location>
        <topology evidence="1">Multi-pass membrane protein</topology>
    </subcellularLocation>
</comment>
<feature type="transmembrane region" description="Helical" evidence="6">
    <location>
        <begin position="28"/>
        <end position="46"/>
    </location>
</feature>
<feature type="transmembrane region" description="Helical" evidence="6">
    <location>
        <begin position="454"/>
        <end position="473"/>
    </location>
</feature>
<evidence type="ECO:0000256" key="6">
    <source>
        <dbReference type="SAM" id="Phobius"/>
    </source>
</evidence>
<proteinExistence type="predicted"/>
<dbReference type="EMBL" id="JACBZD010000001">
    <property type="protein sequence ID" value="NYI03210.1"/>
    <property type="molecule type" value="Genomic_DNA"/>
</dbReference>
<evidence type="ECO:0000256" key="4">
    <source>
        <dbReference type="ARBA" id="ARBA00022989"/>
    </source>
</evidence>
<sequence length="499" mass="51815">MARTKSVEQALREAAGGERKLRRDLGGFDLAVLGVGVILGTGIFVLTGTVAKNTAGPAAAISFVIAAAVCACAALCYAEFASTVPVAGSAYTFSYVTFGELPAWIIGWGLVLELTLAAAAVSVGWSGYLQSMLDSAGINLPHALTGEDGSFMNLPAALLIVALTGVLVVGGTLSKALTNALVVIKVGATLLVIVAGLFFVRAENYRPFVPPAESTEGSSGVHASLLETIFGIAPTSFGVAGVLTAASLVFFAYIGFDMVATSAEETRNPQRDLPVGIIGSLAVVTVLYSAVALVVTGMQHYTELSESAPLADAFRSVGAPFFAGVISLAAVLGIIAVAMICFRSQTRVFFAMSRDGLLPPVFSKVHPKYGTPYGSIVVLGVVLAVITAFVPFDRLAEMVNIGTLFAFAVVSGGVLVLRRTRPDLPRGFRTPLVPVLPIVSVLACVYLMLNLQVFTWIAFAVWFVLGLAVYYLYGRGRSHVGRAAAAGSAAPAGADVPVR</sequence>